<proteinExistence type="predicted"/>
<dbReference type="Proteomes" id="UP000653056">
    <property type="component" value="Unassembled WGS sequence"/>
</dbReference>
<evidence type="ECO:0000313" key="2">
    <source>
        <dbReference type="Proteomes" id="UP000653056"/>
    </source>
</evidence>
<evidence type="ECO:0000313" key="1">
    <source>
        <dbReference type="EMBL" id="GGY00804.1"/>
    </source>
</evidence>
<protein>
    <submittedName>
        <fullName evidence="1">Uncharacterized protein</fullName>
    </submittedName>
</protein>
<reference evidence="2" key="1">
    <citation type="journal article" date="2019" name="Int. J. Syst. Evol. Microbiol.">
        <title>The Global Catalogue of Microorganisms (GCM) 10K type strain sequencing project: providing services to taxonomists for standard genome sequencing and annotation.</title>
        <authorList>
            <consortium name="The Broad Institute Genomics Platform"/>
            <consortium name="The Broad Institute Genome Sequencing Center for Infectious Disease"/>
            <person name="Wu L."/>
            <person name="Ma J."/>
        </authorList>
    </citation>
    <scope>NUCLEOTIDE SEQUENCE [LARGE SCALE GENOMIC DNA]</scope>
    <source>
        <strain evidence="2">KCTC 22228</strain>
    </source>
</reference>
<keyword evidence="2" id="KW-1185">Reference proteome</keyword>
<comment type="caution">
    <text evidence="1">The sequence shown here is derived from an EMBL/GenBank/DDBJ whole genome shotgun (WGS) entry which is preliminary data.</text>
</comment>
<name>A0ABQ2Z407_9GAMM</name>
<dbReference type="EMBL" id="BMXS01000017">
    <property type="protein sequence ID" value="GGY00804.1"/>
    <property type="molecule type" value="Genomic_DNA"/>
</dbReference>
<sequence length="68" mass="7538">MGEHGAFRGIRIATLQLFGTATLSFADGIQTRDGDRFEVELPALGRPLRNPVRFEPKGNATPWQVRSL</sequence>
<dbReference type="RefSeq" id="WP_422730989.1">
    <property type="nucleotide sequence ID" value="NZ_BMXS01000017.1"/>
</dbReference>
<accession>A0ABQ2Z407</accession>
<gene>
    <name evidence="1" type="ORF">GCM10007160_30750</name>
</gene>
<organism evidence="1 2">
    <name type="scientific">Litchfieldella qijiaojingensis</name>
    <dbReference type="NCBI Taxonomy" id="980347"/>
    <lineage>
        <taxon>Bacteria</taxon>
        <taxon>Pseudomonadati</taxon>
        <taxon>Pseudomonadota</taxon>
        <taxon>Gammaproteobacteria</taxon>
        <taxon>Oceanospirillales</taxon>
        <taxon>Halomonadaceae</taxon>
        <taxon>Litchfieldella</taxon>
    </lineage>
</organism>